<dbReference type="Pfam" id="PF10009">
    <property type="entry name" value="DUF2252"/>
    <property type="match status" value="1"/>
</dbReference>
<dbReference type="AlphaFoldDB" id="A0A6N7IY54"/>
<name>A0A6N7IY54_9FIRM</name>
<dbReference type="InterPro" id="IPR018721">
    <property type="entry name" value="DUF2252"/>
</dbReference>
<keyword evidence="2" id="KW-1185">Reference proteome</keyword>
<dbReference type="Proteomes" id="UP000460257">
    <property type="component" value="Unassembled WGS sequence"/>
</dbReference>
<dbReference type="PANTHER" id="PTHR39441:SF1">
    <property type="entry name" value="DUF2252 DOMAIN-CONTAINING PROTEIN"/>
    <property type="match status" value="1"/>
</dbReference>
<dbReference type="PANTHER" id="PTHR39441">
    <property type="entry name" value="DUF2252 DOMAIN-CONTAINING PROTEIN"/>
    <property type="match status" value="1"/>
</dbReference>
<dbReference type="EMBL" id="VOGC01000004">
    <property type="protein sequence ID" value="MQN01285.1"/>
    <property type="molecule type" value="Genomic_DNA"/>
</dbReference>
<evidence type="ECO:0000313" key="1">
    <source>
        <dbReference type="EMBL" id="MQN01285.1"/>
    </source>
</evidence>
<protein>
    <submittedName>
        <fullName evidence="1">DUF2252 domain-containing protein</fullName>
    </submittedName>
</protein>
<evidence type="ECO:0000313" key="2">
    <source>
        <dbReference type="Proteomes" id="UP000460257"/>
    </source>
</evidence>
<sequence>MLFGRRRTMEENLISKSVVSTVVGRIRDGIRREIAESERYLPDDGRERGKAARKKVTRTALGNWELKKNRTDKVNLIFEQEKSRVQDLIPVRHERMSASAFSFYRATDVIMASDLGSMPNTGIYVQDCGDAHISNFGIFASPERHLVFDINDFDETLPAPWEWDVKRMMASIEVCGRDRNFSEETKTMALREAADIYRESMREYSSRSALDVWYDHLDMETLQRSHPENITEMSQALLRKTMQKALEKNSQKAITKYTEKINGQLRFRSDPPTIVPVRDMIGENKLDMSQDKFIKLLTLVLKEYRLSLPRERRYLLDQYRLIDAARKVVGVGSVGTRCWLLLLEEGDKHGTLVLQVKEAGESALEPYAGKSDFIEHSRRVVEGLRAAQTYGDILTGWVRVPEPDGTRDYYIRQYWDYKGAFDLTKIDEQDFTGYCALCARTLAHAHAKTGDRHAIAAYIGKSEKFTDAMVRFAKSYADQNEADYETFLKWDRRDGSFCPII</sequence>
<organism evidence="1 2">
    <name type="scientific">Candidatus Weimeria bifida</name>
    <dbReference type="NCBI Taxonomy" id="2599074"/>
    <lineage>
        <taxon>Bacteria</taxon>
        <taxon>Bacillati</taxon>
        <taxon>Bacillota</taxon>
        <taxon>Clostridia</taxon>
        <taxon>Lachnospirales</taxon>
        <taxon>Lachnospiraceae</taxon>
        <taxon>Candidatus Weimeria</taxon>
    </lineage>
</organism>
<accession>A0A6N7IY54</accession>
<gene>
    <name evidence="1" type="ORF">FRC54_04975</name>
</gene>
<proteinExistence type="predicted"/>
<reference evidence="1" key="1">
    <citation type="journal article" date="2020" name="Appl. Environ. Microbiol.">
        <title>Medium-Chain Fatty Acid Synthesis by 'Candidatus Weimeria bifida' gen. nov., sp. nov., and 'Candidatus Pseudoramibacter fermentans' sp. nov.</title>
        <authorList>
            <person name="Scarborough M.J."/>
            <person name="Myers K.S."/>
            <person name="Donohue T.J."/>
            <person name="Noguera D.R."/>
        </authorList>
    </citation>
    <scope>NUCLEOTIDE SEQUENCE</scope>
    <source>
        <strain evidence="1">LCO1.1</strain>
    </source>
</reference>
<comment type="caution">
    <text evidence="1">The sequence shown here is derived from an EMBL/GenBank/DDBJ whole genome shotgun (WGS) entry which is preliminary data.</text>
</comment>